<feature type="transmembrane region" description="Helical" evidence="1">
    <location>
        <begin position="18"/>
        <end position="37"/>
    </location>
</feature>
<keyword evidence="3" id="KW-1185">Reference proteome</keyword>
<keyword evidence="1" id="KW-0472">Membrane</keyword>
<dbReference type="AlphaFoldDB" id="A0A1M6IZX0"/>
<reference evidence="2 3" key="1">
    <citation type="submission" date="2016-11" db="EMBL/GenBank/DDBJ databases">
        <authorList>
            <person name="Jaros S."/>
            <person name="Januszkiewicz K."/>
            <person name="Wedrychowicz H."/>
        </authorList>
    </citation>
    <scope>NUCLEOTIDE SEQUENCE [LARGE SCALE GENOMIC DNA]</scope>
    <source>
        <strain evidence="2 3">DSM 21758</strain>
    </source>
</reference>
<evidence type="ECO:0000313" key="2">
    <source>
        <dbReference type="EMBL" id="SHJ40015.1"/>
    </source>
</evidence>
<evidence type="ECO:0000313" key="3">
    <source>
        <dbReference type="Proteomes" id="UP000184310"/>
    </source>
</evidence>
<accession>A0A1M6IZX0</accession>
<sequence>MFYPYNKRLNNVKDKPTIITYIGAFTIFILFVLLSFVNNIPLTPHIRKLLLIGGITFPILFILISFIPSSYTTSLSIARNKPKIEQMLKEGKKLGATITDDELILRGLISFCKMELEDDRGECEAEVIIKLEDIKELLIKCKGTSVILNFRMNLNNYNLSLSNHFDNSVELVKELKQKLNKKDILFRCNF</sequence>
<dbReference type="EMBL" id="FQZB01000008">
    <property type="protein sequence ID" value="SHJ40015.1"/>
    <property type="molecule type" value="Genomic_DNA"/>
</dbReference>
<gene>
    <name evidence="2" type="ORF">SAMN02745163_01870</name>
</gene>
<protein>
    <submittedName>
        <fullName evidence="2">Uncharacterized protein</fullName>
    </submittedName>
</protein>
<dbReference type="Proteomes" id="UP000184310">
    <property type="component" value="Unassembled WGS sequence"/>
</dbReference>
<keyword evidence="1" id="KW-1133">Transmembrane helix</keyword>
<proteinExistence type="predicted"/>
<name>A0A1M6IZX0_9CLOT</name>
<keyword evidence="1" id="KW-0812">Transmembrane</keyword>
<organism evidence="2 3">
    <name type="scientific">Clostridium cavendishii DSM 21758</name>
    <dbReference type="NCBI Taxonomy" id="1121302"/>
    <lineage>
        <taxon>Bacteria</taxon>
        <taxon>Bacillati</taxon>
        <taxon>Bacillota</taxon>
        <taxon>Clostridia</taxon>
        <taxon>Eubacteriales</taxon>
        <taxon>Clostridiaceae</taxon>
        <taxon>Clostridium</taxon>
    </lineage>
</organism>
<evidence type="ECO:0000256" key="1">
    <source>
        <dbReference type="SAM" id="Phobius"/>
    </source>
</evidence>
<feature type="transmembrane region" description="Helical" evidence="1">
    <location>
        <begin position="49"/>
        <end position="71"/>
    </location>
</feature>
<dbReference type="RefSeq" id="WP_072986410.1">
    <property type="nucleotide sequence ID" value="NZ_FQZB01000008.1"/>
</dbReference>